<feature type="non-terminal residue" evidence="1">
    <location>
        <position position="179"/>
    </location>
</feature>
<evidence type="ECO:0000313" key="1">
    <source>
        <dbReference type="EMBL" id="OWK00548.1"/>
    </source>
</evidence>
<sequence length="179" mass="20079">MSGKLTVQEEEIIELVEKIAAVEEELNRNYLWIVKMNLTSANLTCKVRHRNLKPLKDIYRKQNNSLLKKNISPGLWKVLRRDFMMLPIGFLLNTVEETIKDVFGLHSKLDRKKAVDQHNAEAQDVFGKNLNSTLLTSSVSALDTITAAALGSLTSIPENVSTLVSQMSNMILKEQSLAA</sequence>
<name>A0A212C3G3_CEREH</name>
<protein>
    <submittedName>
        <fullName evidence="1">Uncharacterized protein</fullName>
    </submittedName>
</protein>
<accession>A0A212C3G3</accession>
<keyword evidence="2" id="KW-1185">Reference proteome</keyword>
<gene>
    <name evidence="1" type="ORF">Celaphus_00019576</name>
</gene>
<organism evidence="1 2">
    <name type="scientific">Cervus elaphus hippelaphus</name>
    <name type="common">European red deer</name>
    <dbReference type="NCBI Taxonomy" id="46360"/>
    <lineage>
        <taxon>Eukaryota</taxon>
        <taxon>Metazoa</taxon>
        <taxon>Chordata</taxon>
        <taxon>Craniata</taxon>
        <taxon>Vertebrata</taxon>
        <taxon>Euteleostomi</taxon>
        <taxon>Mammalia</taxon>
        <taxon>Eutheria</taxon>
        <taxon>Laurasiatheria</taxon>
        <taxon>Artiodactyla</taxon>
        <taxon>Ruminantia</taxon>
        <taxon>Pecora</taxon>
        <taxon>Cervidae</taxon>
        <taxon>Cervinae</taxon>
        <taxon>Cervus</taxon>
    </lineage>
</organism>
<dbReference type="Proteomes" id="UP000242450">
    <property type="component" value="Chromosome 31"/>
</dbReference>
<dbReference type="EMBL" id="MKHE01000031">
    <property type="protein sequence ID" value="OWK00548.1"/>
    <property type="molecule type" value="Genomic_DNA"/>
</dbReference>
<dbReference type="AlphaFoldDB" id="A0A212C3G3"/>
<comment type="caution">
    <text evidence="1">The sequence shown here is derived from an EMBL/GenBank/DDBJ whole genome shotgun (WGS) entry which is preliminary data.</text>
</comment>
<evidence type="ECO:0000313" key="2">
    <source>
        <dbReference type="Proteomes" id="UP000242450"/>
    </source>
</evidence>
<reference evidence="1 2" key="1">
    <citation type="journal article" date="2018" name="Mol. Genet. Genomics">
        <title>The red deer Cervus elaphus genome CerEla1.0: sequencing, annotating, genes, and chromosomes.</title>
        <authorList>
            <person name="Bana N.A."/>
            <person name="Nyiri A."/>
            <person name="Nagy J."/>
            <person name="Frank K."/>
            <person name="Nagy T."/>
            <person name="Steger V."/>
            <person name="Schiller M."/>
            <person name="Lakatos P."/>
            <person name="Sugar L."/>
            <person name="Horn P."/>
            <person name="Barta E."/>
            <person name="Orosz L."/>
        </authorList>
    </citation>
    <scope>NUCLEOTIDE SEQUENCE [LARGE SCALE GENOMIC DNA]</scope>
    <source>
        <strain evidence="1">Hungarian</strain>
    </source>
</reference>
<dbReference type="OrthoDB" id="3176171at2759"/>
<proteinExistence type="predicted"/>